<feature type="domain" description="Gfo/Idh/MocA-like oxidoreductase N-terminal" evidence="1">
    <location>
        <begin position="2"/>
        <end position="122"/>
    </location>
</feature>
<dbReference type="SUPFAM" id="SSF55347">
    <property type="entry name" value="Glyceraldehyde-3-phosphate dehydrogenase-like, C-terminal domain"/>
    <property type="match status" value="1"/>
</dbReference>
<feature type="domain" description="GFO/IDH/MocA-like oxidoreductase" evidence="2">
    <location>
        <begin position="131"/>
        <end position="240"/>
    </location>
</feature>
<dbReference type="PANTHER" id="PTHR43377">
    <property type="entry name" value="BILIVERDIN REDUCTASE A"/>
    <property type="match status" value="1"/>
</dbReference>
<dbReference type="Gene3D" id="3.40.50.720">
    <property type="entry name" value="NAD(P)-binding Rossmann-like Domain"/>
    <property type="match status" value="1"/>
</dbReference>
<dbReference type="NCBIfam" id="NF040723">
    <property type="entry name" value="UDP-GlcNAcDh_Arch"/>
    <property type="match status" value="1"/>
</dbReference>
<name>A0A9E7MB91_9EURY</name>
<gene>
    <name evidence="3" type="ORF">K1720_03050</name>
</gene>
<dbReference type="InterPro" id="IPR036291">
    <property type="entry name" value="NAD(P)-bd_dom_sf"/>
</dbReference>
<accession>A0A9E7MB91</accession>
<reference evidence="3 4" key="1">
    <citation type="submission" date="2021-08" db="EMBL/GenBank/DDBJ databases">
        <title>Thermococcus onnuriiensis IOH2.</title>
        <authorList>
            <person name="Park Y.-J."/>
        </authorList>
    </citation>
    <scope>NUCLEOTIDE SEQUENCE [LARGE SCALE GENOMIC DNA]</scope>
    <source>
        <strain evidence="3 4">IOH2</strain>
    </source>
</reference>
<proteinExistence type="predicted"/>
<evidence type="ECO:0000259" key="2">
    <source>
        <dbReference type="Pfam" id="PF22725"/>
    </source>
</evidence>
<organism evidence="3 4">
    <name type="scientific">Thermococcus argininiproducens</name>
    <dbReference type="NCBI Taxonomy" id="2866384"/>
    <lineage>
        <taxon>Archaea</taxon>
        <taxon>Methanobacteriati</taxon>
        <taxon>Methanobacteriota</taxon>
        <taxon>Thermococci</taxon>
        <taxon>Thermococcales</taxon>
        <taxon>Thermococcaceae</taxon>
        <taxon>Thermococcus</taxon>
    </lineage>
</organism>
<evidence type="ECO:0000313" key="3">
    <source>
        <dbReference type="EMBL" id="USH00456.1"/>
    </source>
</evidence>
<dbReference type="SUPFAM" id="SSF51735">
    <property type="entry name" value="NAD(P)-binding Rossmann-fold domains"/>
    <property type="match status" value="1"/>
</dbReference>
<dbReference type="InterPro" id="IPR051450">
    <property type="entry name" value="Gfo/Idh/MocA_Oxidoreductases"/>
</dbReference>
<dbReference type="RefSeq" id="WP_251949815.1">
    <property type="nucleotide sequence ID" value="NZ_CP080572.1"/>
</dbReference>
<evidence type="ECO:0000313" key="4">
    <source>
        <dbReference type="Proteomes" id="UP001056425"/>
    </source>
</evidence>
<dbReference type="PANTHER" id="PTHR43377:SF1">
    <property type="entry name" value="BILIVERDIN REDUCTASE A"/>
    <property type="match status" value="1"/>
</dbReference>
<evidence type="ECO:0000259" key="1">
    <source>
        <dbReference type="Pfam" id="PF01408"/>
    </source>
</evidence>
<dbReference type="EMBL" id="CP080572">
    <property type="protein sequence ID" value="USH00456.1"/>
    <property type="molecule type" value="Genomic_DNA"/>
</dbReference>
<dbReference type="Pfam" id="PF01408">
    <property type="entry name" value="GFO_IDH_MocA"/>
    <property type="match status" value="1"/>
</dbReference>
<dbReference type="Gene3D" id="3.30.360.10">
    <property type="entry name" value="Dihydrodipicolinate Reductase, domain 2"/>
    <property type="match status" value="1"/>
</dbReference>
<dbReference type="InterPro" id="IPR055170">
    <property type="entry name" value="GFO_IDH_MocA-like_dom"/>
</dbReference>
<keyword evidence="4" id="KW-1185">Reference proteome</keyword>
<sequence length="316" mass="35146">MLRVGVIGVGNMGYHHARVYSELAREGKVKLVGVADANFERAREVAKQFNTKPFADYRELAKEELDAVSIAVPTSLHKQVALEFIENGVSVLVEKPIAESIENAQEIIKAAEENKVTLMVGHIERFNPSVLKLKESIQEGLLGEVVSISAKRVGPMAIRIRDVGIIIDLGVHDIDVISFLFDDRVRKVYARAGSVKHPAGVEDHALIMLGFSNGKSGIVETNWLTPHKTRTLTAVGTEGIAYLDYIKQRLVIYNDEWEREAKVNRREPLRNEIEHFIDCVTNDNTPLIPGEDGLHTLKVAIKALESAKKDEIVEVD</sequence>
<dbReference type="Pfam" id="PF22725">
    <property type="entry name" value="GFO_IDH_MocA_C3"/>
    <property type="match status" value="1"/>
</dbReference>
<dbReference type="InterPro" id="IPR000683">
    <property type="entry name" value="Gfo/Idh/MocA-like_OxRdtase_N"/>
</dbReference>
<dbReference type="GeneID" id="72777289"/>
<dbReference type="Proteomes" id="UP001056425">
    <property type="component" value="Chromosome"/>
</dbReference>
<protein>
    <submittedName>
        <fullName evidence="3">Gfo/Idh/MocA family oxidoreductase</fullName>
    </submittedName>
</protein>
<dbReference type="KEGG" id="thei:K1720_03050"/>
<dbReference type="InterPro" id="IPR053561">
    <property type="entry name" value="UDP-GlcNAc_3-dehydrogenase"/>
</dbReference>
<dbReference type="GO" id="GO:0000166">
    <property type="term" value="F:nucleotide binding"/>
    <property type="evidence" value="ECO:0007669"/>
    <property type="project" value="InterPro"/>
</dbReference>
<dbReference type="AlphaFoldDB" id="A0A9E7MB91"/>